<keyword evidence="3" id="KW-1185">Reference proteome</keyword>
<reference evidence="2" key="1">
    <citation type="submission" date="2020-08" db="EMBL/GenBank/DDBJ databases">
        <title>Spodoptera exigua strain:BAW_Kor-Di-RS1 Genome sequencing and assembly.</title>
        <authorList>
            <person name="Kim J."/>
            <person name="Nam H.Y."/>
            <person name="Kwon M."/>
            <person name="Choi J.H."/>
            <person name="Cho S.R."/>
            <person name="Kim G.-H."/>
        </authorList>
    </citation>
    <scope>NUCLEOTIDE SEQUENCE</scope>
    <source>
        <strain evidence="2">BAW_Kor-Di-RS1</strain>
        <tissue evidence="2">Whole-body</tissue>
    </source>
</reference>
<dbReference type="Proteomes" id="UP000648187">
    <property type="component" value="Unassembled WGS sequence"/>
</dbReference>
<evidence type="ECO:0000256" key="1">
    <source>
        <dbReference type="SAM" id="MobiDB-lite"/>
    </source>
</evidence>
<evidence type="ECO:0000313" key="2">
    <source>
        <dbReference type="EMBL" id="KAF9405412.1"/>
    </source>
</evidence>
<name>A0A835KY94_SPOEX</name>
<gene>
    <name evidence="2" type="ORF">HW555_013840</name>
</gene>
<feature type="compositionally biased region" description="Polar residues" evidence="1">
    <location>
        <begin position="1"/>
        <end position="11"/>
    </location>
</feature>
<dbReference type="AlphaFoldDB" id="A0A835KY94"/>
<feature type="non-terminal residue" evidence="2">
    <location>
        <position position="115"/>
    </location>
</feature>
<feature type="compositionally biased region" description="Basic residues" evidence="1">
    <location>
        <begin position="14"/>
        <end position="27"/>
    </location>
</feature>
<organism evidence="2 3">
    <name type="scientific">Spodoptera exigua</name>
    <name type="common">Beet armyworm</name>
    <name type="synonym">Noctua fulgens</name>
    <dbReference type="NCBI Taxonomy" id="7107"/>
    <lineage>
        <taxon>Eukaryota</taxon>
        <taxon>Metazoa</taxon>
        <taxon>Ecdysozoa</taxon>
        <taxon>Arthropoda</taxon>
        <taxon>Hexapoda</taxon>
        <taxon>Insecta</taxon>
        <taxon>Pterygota</taxon>
        <taxon>Neoptera</taxon>
        <taxon>Endopterygota</taxon>
        <taxon>Lepidoptera</taxon>
        <taxon>Glossata</taxon>
        <taxon>Ditrysia</taxon>
        <taxon>Noctuoidea</taxon>
        <taxon>Noctuidae</taxon>
        <taxon>Amphipyrinae</taxon>
        <taxon>Spodoptera</taxon>
    </lineage>
</organism>
<dbReference type="EMBL" id="JACKWZ010000746">
    <property type="protein sequence ID" value="KAF9405412.1"/>
    <property type="molecule type" value="Genomic_DNA"/>
</dbReference>
<sequence length="115" mass="13253">SASSLARLQSTKSKDRKNHPPRTRNRARAAPYWRFPKNEVCVRSGLKSLGRKISNLDLKRHVFVHITSQNYPSKTLDVIRLRDDAVLSIDLVVTVILPAIRWTLPKHFDGETRLR</sequence>
<feature type="region of interest" description="Disordered" evidence="1">
    <location>
        <begin position="1"/>
        <end position="29"/>
    </location>
</feature>
<accession>A0A835KY94</accession>
<comment type="caution">
    <text evidence="2">The sequence shown here is derived from an EMBL/GenBank/DDBJ whole genome shotgun (WGS) entry which is preliminary data.</text>
</comment>
<evidence type="ECO:0000313" key="3">
    <source>
        <dbReference type="Proteomes" id="UP000648187"/>
    </source>
</evidence>
<protein>
    <submittedName>
        <fullName evidence="2">Uncharacterized protein</fullName>
    </submittedName>
</protein>
<proteinExistence type="predicted"/>